<evidence type="ECO:0008006" key="4">
    <source>
        <dbReference type="Google" id="ProtNLM"/>
    </source>
</evidence>
<keyword evidence="1" id="KW-0812">Transmembrane</keyword>
<evidence type="ECO:0000313" key="2">
    <source>
        <dbReference type="EMBL" id="BBX47951.1"/>
    </source>
</evidence>
<keyword evidence="3" id="KW-1185">Reference proteome</keyword>
<organism evidence="2 3">
    <name type="scientific">Mycobacterium cookii</name>
    <dbReference type="NCBI Taxonomy" id="1775"/>
    <lineage>
        <taxon>Bacteria</taxon>
        <taxon>Bacillati</taxon>
        <taxon>Actinomycetota</taxon>
        <taxon>Actinomycetes</taxon>
        <taxon>Mycobacteriales</taxon>
        <taxon>Mycobacteriaceae</taxon>
        <taxon>Mycobacterium</taxon>
    </lineage>
</organism>
<sequence>MTRFRAVVELLLACGAVAGCAISWSAVRTTVAVAPVAKDQPATTSVVYDPSLLLVTLLLATAAGMLAVVGVARLRRAARPASA</sequence>
<dbReference type="Proteomes" id="UP000465866">
    <property type="component" value="Chromosome"/>
</dbReference>
<accession>A0A7I7L2B3</accession>
<evidence type="ECO:0000256" key="1">
    <source>
        <dbReference type="SAM" id="Phobius"/>
    </source>
</evidence>
<evidence type="ECO:0000313" key="3">
    <source>
        <dbReference type="Proteomes" id="UP000465866"/>
    </source>
</evidence>
<gene>
    <name evidence="2" type="ORF">MCOO_39660</name>
</gene>
<name>A0A7I7L2B3_9MYCO</name>
<dbReference type="PROSITE" id="PS51257">
    <property type="entry name" value="PROKAR_LIPOPROTEIN"/>
    <property type="match status" value="1"/>
</dbReference>
<proteinExistence type="predicted"/>
<reference evidence="2 3" key="1">
    <citation type="journal article" date="2019" name="Emerg. Microbes Infect.">
        <title>Comprehensive subspecies identification of 175 nontuberculous mycobacteria species based on 7547 genomic profiles.</title>
        <authorList>
            <person name="Matsumoto Y."/>
            <person name="Kinjo T."/>
            <person name="Motooka D."/>
            <person name="Nabeya D."/>
            <person name="Jung N."/>
            <person name="Uechi K."/>
            <person name="Horii T."/>
            <person name="Iida T."/>
            <person name="Fujita J."/>
            <person name="Nakamura S."/>
        </authorList>
    </citation>
    <scope>NUCLEOTIDE SEQUENCE [LARGE SCALE GENOMIC DNA]</scope>
    <source>
        <strain evidence="2 3">JCM 12404</strain>
    </source>
</reference>
<feature type="transmembrane region" description="Helical" evidence="1">
    <location>
        <begin position="52"/>
        <end position="72"/>
    </location>
</feature>
<dbReference type="AlphaFoldDB" id="A0A7I7L2B3"/>
<keyword evidence="1" id="KW-1133">Transmembrane helix</keyword>
<protein>
    <recommendedName>
        <fullName evidence="4">Transmembrane protein</fullName>
    </recommendedName>
</protein>
<dbReference type="EMBL" id="AP022569">
    <property type="protein sequence ID" value="BBX47951.1"/>
    <property type="molecule type" value="Genomic_DNA"/>
</dbReference>
<dbReference type="KEGG" id="mcoo:MCOO_39660"/>
<keyword evidence="1" id="KW-0472">Membrane</keyword>